<dbReference type="Proteomes" id="UP000018936">
    <property type="component" value="Unassembled WGS sequence"/>
</dbReference>
<protein>
    <submittedName>
        <fullName evidence="1">Uncharacterized protein</fullName>
    </submittedName>
</protein>
<comment type="caution">
    <text evidence="1">The sequence shown here is derived from an EMBL/GenBank/DDBJ whole genome shotgun (WGS) entry which is preliminary data.</text>
</comment>
<evidence type="ECO:0000313" key="1">
    <source>
        <dbReference type="EMBL" id="ETE74011.1"/>
    </source>
</evidence>
<name>V8PJ95_OPHHA</name>
<sequence length="124" mass="13349">MPPCGLNVARHSDLGDMRSCRAPSLCCIDLENRCLCSQVPPLASLGAGKTRGNGTGFLMRHLPLIFSPQQRLLLVLPEGFLSLTTSETKGFLIPEPTGPAFLPMRERDEPLSHAMAPLGSAHTL</sequence>
<organism evidence="1 2">
    <name type="scientific">Ophiophagus hannah</name>
    <name type="common">King cobra</name>
    <name type="synonym">Naja hannah</name>
    <dbReference type="NCBI Taxonomy" id="8665"/>
    <lineage>
        <taxon>Eukaryota</taxon>
        <taxon>Metazoa</taxon>
        <taxon>Chordata</taxon>
        <taxon>Craniata</taxon>
        <taxon>Vertebrata</taxon>
        <taxon>Euteleostomi</taxon>
        <taxon>Lepidosauria</taxon>
        <taxon>Squamata</taxon>
        <taxon>Bifurcata</taxon>
        <taxon>Unidentata</taxon>
        <taxon>Episquamata</taxon>
        <taxon>Toxicofera</taxon>
        <taxon>Serpentes</taxon>
        <taxon>Colubroidea</taxon>
        <taxon>Elapidae</taxon>
        <taxon>Elapinae</taxon>
        <taxon>Ophiophagus</taxon>
    </lineage>
</organism>
<accession>V8PJ95</accession>
<dbReference type="AlphaFoldDB" id="V8PJ95"/>
<evidence type="ECO:0000313" key="2">
    <source>
        <dbReference type="Proteomes" id="UP000018936"/>
    </source>
</evidence>
<feature type="non-terminal residue" evidence="1">
    <location>
        <position position="1"/>
    </location>
</feature>
<keyword evidence="2" id="KW-1185">Reference proteome</keyword>
<gene>
    <name evidence="1" type="ORF">L345_00135</name>
</gene>
<proteinExistence type="predicted"/>
<dbReference type="EMBL" id="AZIM01000013">
    <property type="protein sequence ID" value="ETE74011.1"/>
    <property type="molecule type" value="Genomic_DNA"/>
</dbReference>
<reference evidence="1 2" key="1">
    <citation type="journal article" date="2013" name="Proc. Natl. Acad. Sci. U.S.A.">
        <title>The king cobra genome reveals dynamic gene evolution and adaptation in the snake venom system.</title>
        <authorList>
            <person name="Vonk F.J."/>
            <person name="Casewell N.R."/>
            <person name="Henkel C.V."/>
            <person name="Heimberg A.M."/>
            <person name="Jansen H.J."/>
            <person name="McCleary R.J."/>
            <person name="Kerkkamp H.M."/>
            <person name="Vos R.A."/>
            <person name="Guerreiro I."/>
            <person name="Calvete J.J."/>
            <person name="Wuster W."/>
            <person name="Woods A.E."/>
            <person name="Logan J.M."/>
            <person name="Harrison R.A."/>
            <person name="Castoe T.A."/>
            <person name="de Koning A.P."/>
            <person name="Pollock D.D."/>
            <person name="Yandell M."/>
            <person name="Calderon D."/>
            <person name="Renjifo C."/>
            <person name="Currier R.B."/>
            <person name="Salgado D."/>
            <person name="Pla D."/>
            <person name="Sanz L."/>
            <person name="Hyder A.S."/>
            <person name="Ribeiro J.M."/>
            <person name="Arntzen J.W."/>
            <person name="van den Thillart G.E."/>
            <person name="Boetzer M."/>
            <person name="Pirovano W."/>
            <person name="Dirks R.P."/>
            <person name="Spaink H.P."/>
            <person name="Duboule D."/>
            <person name="McGlinn E."/>
            <person name="Kini R.M."/>
            <person name="Richardson M.K."/>
        </authorList>
    </citation>
    <scope>NUCLEOTIDE SEQUENCE</scope>
    <source>
        <tissue evidence="1">Blood</tissue>
    </source>
</reference>